<dbReference type="Gene3D" id="1.25.40.10">
    <property type="entry name" value="Tetratricopeptide repeat domain"/>
    <property type="match status" value="1"/>
</dbReference>
<comment type="similarity">
    <text evidence="1">Belongs to the sel-1 family.</text>
</comment>
<dbReference type="SUPFAM" id="SSF81901">
    <property type="entry name" value="HCP-like"/>
    <property type="match status" value="1"/>
</dbReference>
<keyword evidence="3" id="KW-1185">Reference proteome</keyword>
<dbReference type="GO" id="GO:0005789">
    <property type="term" value="C:endoplasmic reticulum membrane"/>
    <property type="evidence" value="ECO:0007669"/>
    <property type="project" value="TreeGrafter"/>
</dbReference>
<proteinExistence type="inferred from homology"/>
<keyword evidence="2" id="KW-0418">Kinase</keyword>
<gene>
    <name evidence="2" type="ORF">F8M41_011760</name>
</gene>
<evidence type="ECO:0000256" key="1">
    <source>
        <dbReference type="ARBA" id="ARBA00038101"/>
    </source>
</evidence>
<dbReference type="PANTHER" id="PTHR11102:SF162">
    <property type="entry name" value="HCP-LIKE PROTEIN"/>
    <property type="match status" value="1"/>
</dbReference>
<dbReference type="PANTHER" id="PTHR11102">
    <property type="entry name" value="SEL-1-LIKE PROTEIN"/>
    <property type="match status" value="1"/>
</dbReference>
<evidence type="ECO:0000313" key="2">
    <source>
        <dbReference type="EMBL" id="KAF0531728.1"/>
    </source>
</evidence>
<accession>A0A8H4ATI5</accession>
<dbReference type="EMBL" id="WTPW01000241">
    <property type="protein sequence ID" value="KAF0531728.1"/>
    <property type="molecule type" value="Genomic_DNA"/>
</dbReference>
<dbReference type="Pfam" id="PF08238">
    <property type="entry name" value="Sel1"/>
    <property type="match status" value="2"/>
</dbReference>
<dbReference type="InterPro" id="IPR050767">
    <property type="entry name" value="Sel1_AlgK"/>
</dbReference>
<sequence>MCNEVRATNIYKKQGYYLNYGYGVVKQNIEEAKQLYKEAADSNHHDAKYRYAVLLINDLKREENKNYQKEFYAEILHYLKLAAKCKHLDAMYFLGEIYTKGKLNVQQNGEFDLEYLSSCRKYHPKPSNY</sequence>
<dbReference type="InterPro" id="IPR011990">
    <property type="entry name" value="TPR-like_helical_dom_sf"/>
</dbReference>
<dbReference type="Proteomes" id="UP000439903">
    <property type="component" value="Unassembled WGS sequence"/>
</dbReference>
<dbReference type="AlphaFoldDB" id="A0A8H4ATI5"/>
<keyword evidence="2" id="KW-0808">Transferase</keyword>
<dbReference type="InterPro" id="IPR006597">
    <property type="entry name" value="Sel1-like"/>
</dbReference>
<comment type="caution">
    <text evidence="2">The sequence shown here is derived from an EMBL/GenBank/DDBJ whole genome shotgun (WGS) entry which is preliminary data.</text>
</comment>
<dbReference type="OrthoDB" id="2425612at2759"/>
<dbReference type="GO" id="GO:0016301">
    <property type="term" value="F:kinase activity"/>
    <property type="evidence" value="ECO:0007669"/>
    <property type="project" value="UniProtKB-KW"/>
</dbReference>
<protein>
    <submittedName>
        <fullName evidence="2">Kinase-like protein</fullName>
    </submittedName>
</protein>
<organism evidence="2 3">
    <name type="scientific">Gigaspora margarita</name>
    <dbReference type="NCBI Taxonomy" id="4874"/>
    <lineage>
        <taxon>Eukaryota</taxon>
        <taxon>Fungi</taxon>
        <taxon>Fungi incertae sedis</taxon>
        <taxon>Mucoromycota</taxon>
        <taxon>Glomeromycotina</taxon>
        <taxon>Glomeromycetes</taxon>
        <taxon>Diversisporales</taxon>
        <taxon>Gigasporaceae</taxon>
        <taxon>Gigaspora</taxon>
    </lineage>
</organism>
<evidence type="ECO:0000313" key="3">
    <source>
        <dbReference type="Proteomes" id="UP000439903"/>
    </source>
</evidence>
<reference evidence="2 3" key="1">
    <citation type="journal article" date="2019" name="Environ. Microbiol.">
        <title>At the nexus of three kingdoms: the genome of the mycorrhizal fungus Gigaspora margarita provides insights into plant, endobacterial and fungal interactions.</title>
        <authorList>
            <person name="Venice F."/>
            <person name="Ghignone S."/>
            <person name="Salvioli di Fossalunga A."/>
            <person name="Amselem J."/>
            <person name="Novero M."/>
            <person name="Xianan X."/>
            <person name="Sedzielewska Toro K."/>
            <person name="Morin E."/>
            <person name="Lipzen A."/>
            <person name="Grigoriev I.V."/>
            <person name="Henrissat B."/>
            <person name="Martin F.M."/>
            <person name="Bonfante P."/>
        </authorList>
    </citation>
    <scope>NUCLEOTIDE SEQUENCE [LARGE SCALE GENOMIC DNA]</scope>
    <source>
        <strain evidence="2 3">BEG34</strain>
    </source>
</reference>
<name>A0A8H4ATI5_GIGMA</name>
<dbReference type="GO" id="GO:0036503">
    <property type="term" value="P:ERAD pathway"/>
    <property type="evidence" value="ECO:0007669"/>
    <property type="project" value="TreeGrafter"/>
</dbReference>